<comment type="caution">
    <text evidence="2">The sequence shown here is derived from an EMBL/GenBank/DDBJ whole genome shotgun (WGS) entry which is preliminary data.</text>
</comment>
<accession>A0A0D8JFP3</accession>
<dbReference type="OrthoDB" id="983172at2"/>
<keyword evidence="1" id="KW-0472">Membrane</keyword>
<sequence length="360" mass="41546">MADKKLYNLRQIQIWCVLGSPFVAGILISQNYSKFGEGRKSTLWIFIGTLWTLALFGIAMLMPDGTTRSAGMLIPLLNGALIHPIVDRLQGERIRTHFENDGCKSSNGLPIVLSLILMALILTPTILLDRISNTNNYLRADFNGNGVLYSHNTSVEEVDKLGNILTRVEYFSPENPVEVVFEDCDSVIELKLVSDKDYFNNSEFLNEIQSVFKHVSLYDFSKPVGFNLIDKYLKKEKRIHLSQSDSIQYLMESVPFVDNENFRLYYDIMIPEPERAKFQDLILQLDNLFPHQYQYSFICEVADNSFLLNLYIPKTEWNNPKLISEAKLLKTELNQADFSKPFRVKLFENSETNYEEFEIQ</sequence>
<dbReference type="EMBL" id="JRHC01000001">
    <property type="protein sequence ID" value="KJF45569.1"/>
    <property type="molecule type" value="Genomic_DNA"/>
</dbReference>
<keyword evidence="1" id="KW-1133">Transmembrane helix</keyword>
<feature type="transmembrane region" description="Helical" evidence="1">
    <location>
        <begin position="107"/>
        <end position="128"/>
    </location>
</feature>
<evidence type="ECO:0000256" key="1">
    <source>
        <dbReference type="SAM" id="Phobius"/>
    </source>
</evidence>
<organism evidence="2 3">
    <name type="scientific">Draconibacterium sediminis</name>
    <dbReference type="NCBI Taxonomy" id="1544798"/>
    <lineage>
        <taxon>Bacteria</taxon>
        <taxon>Pseudomonadati</taxon>
        <taxon>Bacteroidota</taxon>
        <taxon>Bacteroidia</taxon>
        <taxon>Marinilabiliales</taxon>
        <taxon>Prolixibacteraceae</taxon>
        <taxon>Draconibacterium</taxon>
    </lineage>
</organism>
<feature type="transmembrane region" description="Helical" evidence="1">
    <location>
        <begin position="41"/>
        <end position="62"/>
    </location>
</feature>
<proteinExistence type="predicted"/>
<dbReference type="Proteomes" id="UP000032544">
    <property type="component" value="Unassembled WGS sequence"/>
</dbReference>
<evidence type="ECO:0000313" key="3">
    <source>
        <dbReference type="Proteomes" id="UP000032544"/>
    </source>
</evidence>
<dbReference type="STRING" id="1544798.LH29_09530"/>
<evidence type="ECO:0000313" key="2">
    <source>
        <dbReference type="EMBL" id="KJF45569.1"/>
    </source>
</evidence>
<keyword evidence="3" id="KW-1185">Reference proteome</keyword>
<dbReference type="RefSeq" id="WP_045027969.1">
    <property type="nucleotide sequence ID" value="NZ_JRHC01000001.1"/>
</dbReference>
<dbReference type="AlphaFoldDB" id="A0A0D8JFP3"/>
<gene>
    <name evidence="2" type="ORF">LH29_09530</name>
</gene>
<name>A0A0D8JFP3_9BACT</name>
<keyword evidence="1" id="KW-0812">Transmembrane</keyword>
<protein>
    <submittedName>
        <fullName evidence="2">Uncharacterized protein</fullName>
    </submittedName>
</protein>
<reference evidence="2 3" key="1">
    <citation type="submission" date="2014-09" db="EMBL/GenBank/DDBJ databases">
        <title>Draft Genome Sequence of Draconibacterium sp. JN14CK-3.</title>
        <authorList>
            <person name="Dong C."/>
            <person name="Lai Q."/>
            <person name="Shao Z."/>
        </authorList>
    </citation>
    <scope>NUCLEOTIDE SEQUENCE [LARGE SCALE GENOMIC DNA]</scope>
    <source>
        <strain evidence="2 3">JN14CK-3</strain>
    </source>
</reference>
<feature type="transmembrane region" description="Helical" evidence="1">
    <location>
        <begin position="12"/>
        <end position="29"/>
    </location>
</feature>